<evidence type="ECO:0000313" key="2">
    <source>
        <dbReference type="EMBL" id="ODM03343.1"/>
    </source>
</evidence>
<proteinExistence type="predicted"/>
<dbReference type="EMBL" id="MCGH01000003">
    <property type="protein sequence ID" value="ODM03343.1"/>
    <property type="molecule type" value="Genomic_DNA"/>
</dbReference>
<reference evidence="2 5" key="1">
    <citation type="submission" date="2016-07" db="EMBL/GenBank/DDBJ databases">
        <title>Characterization of isolates of Eisenbergiella tayi derived from blood cultures, using whole genome sequencing.</title>
        <authorList>
            <person name="Burdz T."/>
            <person name="Wiebe D."/>
            <person name="Huynh C."/>
            <person name="Bernard K."/>
        </authorList>
    </citation>
    <scope>NUCLEOTIDE SEQUENCE [LARGE SCALE GENOMIC DNA]</scope>
    <source>
        <strain evidence="2 5">NML 110608</strain>
    </source>
</reference>
<dbReference type="Proteomes" id="UP000094869">
    <property type="component" value="Unassembled WGS sequence"/>
</dbReference>
<dbReference type="EMBL" id="MEHA01000016">
    <property type="protein sequence ID" value="ODR48678.1"/>
    <property type="molecule type" value="Genomic_DNA"/>
</dbReference>
<gene>
    <name evidence="3" type="ORF">BEI59_20030</name>
    <name evidence="2" type="ORF">BEI61_04138</name>
    <name evidence="4" type="ORF">BEI63_20250</name>
</gene>
<dbReference type="OrthoDB" id="2066013at2"/>
<evidence type="ECO:0000256" key="1">
    <source>
        <dbReference type="SAM" id="Phobius"/>
    </source>
</evidence>
<dbReference type="AlphaFoldDB" id="A0A1E3A3K2"/>
<reference evidence="4 7" key="2">
    <citation type="submission" date="2016-08" db="EMBL/GenBank/DDBJ databases">
        <title>Characterization of Isolates of Eisenbergiella tayi Derived from Blood Cultures, Using Whole Genome Sequencing.</title>
        <authorList>
            <person name="Bernier A.-M."/>
            <person name="Burdz T."/>
            <person name="Wiebe D."/>
            <person name="Bernard K."/>
        </authorList>
    </citation>
    <scope>NUCLEOTIDE SEQUENCE [LARGE SCALE GENOMIC DNA]</scope>
    <source>
        <strain evidence="4 7">NML120146</strain>
    </source>
</reference>
<keyword evidence="1" id="KW-0812">Transmembrane</keyword>
<sequence>MKKRNVRRKKGLPGIAVLLILTETAVLIFGGYTAARYVLQKTEKTVAEASEFYFTSDLLRETPKELPNYYVDPQNKDFQIALYNSVDSLRVTSADIEYEVVVQNGKAEKVKGTIRGGKANTENIRIIPGEGEERVTVTVKTTQPYSKSLSATFTLALGNQYSIEDEAGNIAAVLTMNCTDDSKAVKLSLPDGIIPDNTDKRVSKTEDGYTFQSSGHEIYSLVLLKSNSDKNMSKASESFADSINIDG</sequence>
<keyword evidence="1" id="KW-1133">Transmembrane helix</keyword>
<keyword evidence="7" id="KW-1185">Reference proteome</keyword>
<keyword evidence="1" id="KW-0472">Membrane</keyword>
<protein>
    <submittedName>
        <fullName evidence="2">Uncharacterized protein</fullName>
    </submittedName>
</protein>
<feature type="transmembrane region" description="Helical" evidence="1">
    <location>
        <begin position="12"/>
        <end position="32"/>
    </location>
</feature>
<evidence type="ECO:0000313" key="5">
    <source>
        <dbReference type="Proteomes" id="UP000094067"/>
    </source>
</evidence>
<evidence type="ECO:0000313" key="4">
    <source>
        <dbReference type="EMBL" id="ODR52060.1"/>
    </source>
</evidence>
<dbReference type="Proteomes" id="UP000094067">
    <property type="component" value="Unassembled WGS sequence"/>
</dbReference>
<name>A0A1E3A3K2_9FIRM</name>
<reference evidence="3 6" key="3">
    <citation type="submission" date="2016-08" db="EMBL/GenBank/DDBJ databases">
        <authorList>
            <person name="Seilhamer J.J."/>
        </authorList>
    </citation>
    <scope>NUCLEOTIDE SEQUENCE [LARGE SCALE GENOMIC DNA]</scope>
    <source>
        <strain evidence="3 6">NML150140-1</strain>
    </source>
</reference>
<evidence type="ECO:0000313" key="3">
    <source>
        <dbReference type="EMBL" id="ODR48678.1"/>
    </source>
</evidence>
<dbReference type="Proteomes" id="UP000094271">
    <property type="component" value="Unassembled WGS sequence"/>
</dbReference>
<comment type="caution">
    <text evidence="2">The sequence shown here is derived from an EMBL/GenBank/DDBJ whole genome shotgun (WGS) entry which is preliminary data.</text>
</comment>
<organism evidence="2 5">
    <name type="scientific">Eisenbergiella tayi</name>
    <dbReference type="NCBI Taxonomy" id="1432052"/>
    <lineage>
        <taxon>Bacteria</taxon>
        <taxon>Bacillati</taxon>
        <taxon>Bacillota</taxon>
        <taxon>Clostridia</taxon>
        <taxon>Lachnospirales</taxon>
        <taxon>Lachnospiraceae</taxon>
        <taxon>Eisenbergiella</taxon>
    </lineage>
</organism>
<dbReference type="EMBL" id="MEHD01000031">
    <property type="protein sequence ID" value="ODR52060.1"/>
    <property type="molecule type" value="Genomic_DNA"/>
</dbReference>
<evidence type="ECO:0000313" key="6">
    <source>
        <dbReference type="Proteomes" id="UP000094271"/>
    </source>
</evidence>
<dbReference type="RefSeq" id="WP_069153845.1">
    <property type="nucleotide sequence ID" value="NZ_DAWDRA010000361.1"/>
</dbReference>
<evidence type="ECO:0000313" key="7">
    <source>
        <dbReference type="Proteomes" id="UP000094869"/>
    </source>
</evidence>
<accession>A0A1E3A3K2</accession>